<reference evidence="2" key="1">
    <citation type="journal article" date="2012" name="Nat. Biotechnol.">
        <title>Reference genome sequence of the model plant Setaria.</title>
        <authorList>
            <person name="Bennetzen J.L."/>
            <person name="Schmutz J."/>
            <person name="Wang H."/>
            <person name="Percifield R."/>
            <person name="Hawkins J."/>
            <person name="Pontaroli A.C."/>
            <person name="Estep M."/>
            <person name="Feng L."/>
            <person name="Vaughn J.N."/>
            <person name="Grimwood J."/>
            <person name="Jenkins J."/>
            <person name="Barry K."/>
            <person name="Lindquist E."/>
            <person name="Hellsten U."/>
            <person name="Deshpande S."/>
            <person name="Wang X."/>
            <person name="Wu X."/>
            <person name="Mitros T."/>
            <person name="Triplett J."/>
            <person name="Yang X."/>
            <person name="Ye C.Y."/>
            <person name="Mauro-Herrera M."/>
            <person name="Wang L."/>
            <person name="Li P."/>
            <person name="Sharma M."/>
            <person name="Sharma R."/>
            <person name="Ronald P.C."/>
            <person name="Panaud O."/>
            <person name="Kellogg E.A."/>
            <person name="Brutnell T.P."/>
            <person name="Doust A.N."/>
            <person name="Tuskan G.A."/>
            <person name="Rokhsar D."/>
            <person name="Devos K.M."/>
        </authorList>
    </citation>
    <scope>NUCLEOTIDE SEQUENCE [LARGE SCALE GENOMIC DNA]</scope>
    <source>
        <strain evidence="2">cv. Yugu1</strain>
    </source>
</reference>
<evidence type="ECO:0000313" key="1">
    <source>
        <dbReference type="EnsemblPlants" id="KQK96184"/>
    </source>
</evidence>
<dbReference type="AlphaFoldDB" id="K3YCK8"/>
<organism evidence="1 2">
    <name type="scientific">Setaria italica</name>
    <name type="common">Foxtail millet</name>
    <name type="synonym">Panicum italicum</name>
    <dbReference type="NCBI Taxonomy" id="4555"/>
    <lineage>
        <taxon>Eukaryota</taxon>
        <taxon>Viridiplantae</taxon>
        <taxon>Streptophyta</taxon>
        <taxon>Embryophyta</taxon>
        <taxon>Tracheophyta</taxon>
        <taxon>Spermatophyta</taxon>
        <taxon>Magnoliopsida</taxon>
        <taxon>Liliopsida</taxon>
        <taxon>Poales</taxon>
        <taxon>Poaceae</taxon>
        <taxon>PACMAD clade</taxon>
        <taxon>Panicoideae</taxon>
        <taxon>Panicodae</taxon>
        <taxon>Paniceae</taxon>
        <taxon>Cenchrinae</taxon>
        <taxon>Setaria</taxon>
    </lineage>
</organism>
<proteinExistence type="predicted"/>
<evidence type="ECO:0000313" key="2">
    <source>
        <dbReference type="Proteomes" id="UP000004995"/>
    </source>
</evidence>
<protein>
    <submittedName>
        <fullName evidence="1">Uncharacterized protein</fullName>
    </submittedName>
</protein>
<dbReference type="Proteomes" id="UP000004995">
    <property type="component" value="Unassembled WGS sequence"/>
</dbReference>
<keyword evidence="2" id="KW-1185">Reference proteome</keyword>
<sequence>INLDAAFRLSVQIYQFLAKMDDCSSLNVPRKCCDWIVDYRCYTMDTLEKDLVARVNWGNCQHPVISEQQE</sequence>
<dbReference type="FunCoup" id="K3YCK8">
    <property type="interactions" value="304"/>
</dbReference>
<name>K3YCK8_SETIT</name>
<accession>K3YCK8</accession>
<dbReference type="EMBL" id="AGNK02004047">
    <property type="status" value="NOT_ANNOTATED_CDS"/>
    <property type="molecule type" value="Genomic_DNA"/>
</dbReference>
<dbReference type="eggNOG" id="ENOG502R3FT">
    <property type="taxonomic scope" value="Eukaryota"/>
</dbReference>
<dbReference type="Gramene" id="KQK96184">
    <property type="protein sequence ID" value="KQK96184"/>
    <property type="gene ID" value="SETIT_011957mg"/>
</dbReference>
<dbReference type="HOGENOM" id="CLU_2765476_0_0_1"/>
<dbReference type="InParanoid" id="K3YCK8"/>
<reference evidence="1" key="2">
    <citation type="submission" date="2018-08" db="UniProtKB">
        <authorList>
            <consortium name="EnsemblPlants"/>
        </authorList>
    </citation>
    <scope>IDENTIFICATION</scope>
    <source>
        <strain evidence="1">Yugu1</strain>
    </source>
</reference>
<dbReference type="EnsemblPlants" id="KQK96184">
    <property type="protein sequence ID" value="KQK96184"/>
    <property type="gene ID" value="SETIT_011957mg"/>
</dbReference>